<dbReference type="InterPro" id="IPR046357">
    <property type="entry name" value="PPIase_dom_sf"/>
</dbReference>
<gene>
    <name evidence="2" type="ORF">EVA_09613</name>
</gene>
<evidence type="ECO:0000313" key="2">
    <source>
        <dbReference type="EMBL" id="EJX02285.1"/>
    </source>
</evidence>
<dbReference type="GO" id="GO:0003755">
    <property type="term" value="F:peptidyl-prolyl cis-trans isomerase activity"/>
    <property type="evidence" value="ECO:0007669"/>
    <property type="project" value="InterPro"/>
</dbReference>
<feature type="domain" description="PpiC" evidence="1">
    <location>
        <begin position="127"/>
        <end position="229"/>
    </location>
</feature>
<proteinExistence type="predicted"/>
<comment type="caution">
    <text evidence="2">The sequence shown here is derived from an EMBL/GenBank/DDBJ whole genome shotgun (WGS) entry which is preliminary data.</text>
</comment>
<dbReference type="EMBL" id="AMCI01002610">
    <property type="protein sequence ID" value="EJX02285.1"/>
    <property type="molecule type" value="Genomic_DNA"/>
</dbReference>
<reference evidence="2" key="1">
    <citation type="journal article" date="2012" name="PLoS ONE">
        <title>Gene sets for utilization of primary and secondary nutrition supplies in the distal gut of endangered iberian lynx.</title>
        <authorList>
            <person name="Alcaide M."/>
            <person name="Messina E."/>
            <person name="Richter M."/>
            <person name="Bargiela R."/>
            <person name="Peplies J."/>
            <person name="Huws S.A."/>
            <person name="Newbold C.J."/>
            <person name="Golyshin P.N."/>
            <person name="Simon M.A."/>
            <person name="Lopez G."/>
            <person name="Yakimov M.M."/>
            <person name="Ferrer M."/>
        </authorList>
    </citation>
    <scope>NUCLEOTIDE SEQUENCE</scope>
</reference>
<dbReference type="Pfam" id="PF13616">
    <property type="entry name" value="Rotamase_3"/>
    <property type="match status" value="1"/>
</dbReference>
<dbReference type="PANTHER" id="PTHR47245">
    <property type="entry name" value="PEPTIDYLPROLYL ISOMERASE"/>
    <property type="match status" value="1"/>
</dbReference>
<dbReference type="SUPFAM" id="SSF54534">
    <property type="entry name" value="FKBP-like"/>
    <property type="match status" value="1"/>
</dbReference>
<protein>
    <submittedName>
        <fullName evidence="2">PPIC-type PPIASE domain protein</fullName>
    </submittedName>
</protein>
<dbReference type="InterPro" id="IPR000297">
    <property type="entry name" value="PPIase_PpiC"/>
</dbReference>
<dbReference type="PROSITE" id="PS50198">
    <property type="entry name" value="PPIC_PPIASE_2"/>
    <property type="match status" value="1"/>
</dbReference>
<dbReference type="PANTHER" id="PTHR47245:SF2">
    <property type="entry name" value="PEPTIDYL-PROLYL CIS-TRANS ISOMERASE HP_0175-RELATED"/>
    <property type="match status" value="1"/>
</dbReference>
<dbReference type="InterPro" id="IPR050245">
    <property type="entry name" value="PrsA_foldase"/>
</dbReference>
<sequence>MKRKFVLPSLFALALTAGAQVANDPVLMTINGKPVTKAEFEYSFHKNGSVEGAVEKKSVEEYAQMFINYKLKVAAAETAGLDTLSSFRKEFLTYRDMQLTPYMVDQSFIDSICHLVYDNTVKNLGGKDLIETAHILIHLNQKADSKAQAAAKEKADSIYQALLNGADFAEMAKKFSGDPGSAVKGGQLPLVGPGAFVKEYEEAAYALKKGEMSKPILSPFGYHIIKMTDRKPLDPYEKVMPEIMEMLKKQNIEEASSEYRIRKIVEASKGKLTREAVLDSVMNAEIKGNSDLRYLIQEYHDGLLLYEASKRQVWDIAATDTTGLEKWYKAHKKQYAWKQPRFKGFVFHCKQAKDEKAVKKMLKKYGEQTIEWRKQLKQQFNKDSVTVVISGPYLCQQGENPYVDAYAFRSGEKKTMTGYTLTNVCGKVQKKPKSVWDVKAQVTADYQAAKEKEWVEGLRKKFTFNVNEAVLKTIR</sequence>
<accession>J9GQF2</accession>
<dbReference type="Gene3D" id="3.10.50.40">
    <property type="match status" value="1"/>
</dbReference>
<name>J9GQF2_9ZZZZ</name>
<dbReference type="AlphaFoldDB" id="J9GQF2"/>
<evidence type="ECO:0000259" key="1">
    <source>
        <dbReference type="PROSITE" id="PS50198"/>
    </source>
</evidence>
<organism evidence="2">
    <name type="scientific">gut metagenome</name>
    <dbReference type="NCBI Taxonomy" id="749906"/>
    <lineage>
        <taxon>unclassified sequences</taxon>
        <taxon>metagenomes</taxon>
        <taxon>organismal metagenomes</taxon>
    </lineage>
</organism>